<sequence length="63" mass="7315">MGRNHIHKNRDKNKQKLPQVPDAYKREADGVYEEYSSELADSADREAQARMKAADNRAKNKNR</sequence>
<name>A0ABM5LTZ7_BACA1</name>
<proteinExistence type="predicted"/>
<dbReference type="RefSeq" id="WP_004430587.1">
    <property type="nucleotide sequence ID" value="NC_014639.1"/>
</dbReference>
<feature type="compositionally biased region" description="Basic residues" evidence="1">
    <location>
        <begin position="1"/>
        <end position="15"/>
    </location>
</feature>
<dbReference type="Pfam" id="PF14151">
    <property type="entry name" value="YfhD"/>
    <property type="match status" value="1"/>
</dbReference>
<feature type="compositionally biased region" description="Basic and acidic residues" evidence="1">
    <location>
        <begin position="42"/>
        <end position="63"/>
    </location>
</feature>
<dbReference type="InterPro" id="IPR025435">
    <property type="entry name" value="YfhD-like"/>
</dbReference>
<gene>
    <name evidence="2" type="ordered locus">BATR1942_01810</name>
</gene>
<organism evidence="2 3">
    <name type="scientific">Bacillus atrophaeus (strain 1942)</name>
    <dbReference type="NCBI Taxonomy" id="720555"/>
    <lineage>
        <taxon>Bacteria</taxon>
        <taxon>Bacillati</taxon>
        <taxon>Bacillota</taxon>
        <taxon>Bacilli</taxon>
        <taxon>Bacillales</taxon>
        <taxon>Bacillaceae</taxon>
        <taxon>Bacillus</taxon>
    </lineage>
</organism>
<dbReference type="EMBL" id="CP002207">
    <property type="protein sequence ID" value="ADP31320.1"/>
    <property type="molecule type" value="Genomic_DNA"/>
</dbReference>
<dbReference type="Proteomes" id="UP000006867">
    <property type="component" value="Chromosome"/>
</dbReference>
<evidence type="ECO:0000313" key="2">
    <source>
        <dbReference type="EMBL" id="ADP31320.1"/>
    </source>
</evidence>
<dbReference type="GeneID" id="92916034"/>
<accession>A0ABM5LTZ7</accession>
<feature type="region of interest" description="Disordered" evidence="1">
    <location>
        <begin position="1"/>
        <end position="63"/>
    </location>
</feature>
<reference evidence="2 3" key="1">
    <citation type="journal article" date="2011" name="Front. Microbiol.">
        <title>Genomic signatures of strain selection and enhancement in Bacillus atrophaeus var. globigii, a historical biowarfare simulant.</title>
        <authorList>
            <person name="Gibbons H.S."/>
            <person name="Broomall S.M."/>
            <person name="McNew L.A."/>
            <person name="Daligault H."/>
            <person name="Chapman C."/>
            <person name="Bruce D."/>
            <person name="Karavis M."/>
            <person name="Krepps M."/>
            <person name="McGregor P.A."/>
            <person name="Hong C."/>
            <person name="Park K.H."/>
            <person name="Akmal A."/>
            <person name="Feldman A."/>
            <person name="Lin J.S."/>
            <person name="Chang W.E."/>
            <person name="Higgs B.W."/>
            <person name="Demirev P."/>
            <person name="Lindquist J."/>
            <person name="Liem A."/>
            <person name="Fochler E."/>
            <person name="Read T.D."/>
            <person name="Tapia R."/>
            <person name="Johnson S."/>
            <person name="Bishop-Lilly K.A."/>
            <person name="Detter C."/>
            <person name="Han C."/>
            <person name="Sozhamannan S."/>
            <person name="Rosenzweig C.N."/>
            <person name="Skowronski E.W."/>
        </authorList>
    </citation>
    <scope>NUCLEOTIDE SEQUENCE [LARGE SCALE GENOMIC DNA]</scope>
    <source>
        <strain evidence="2 3">1942</strain>
    </source>
</reference>
<keyword evidence="3" id="KW-1185">Reference proteome</keyword>
<evidence type="ECO:0000313" key="3">
    <source>
        <dbReference type="Proteomes" id="UP000006867"/>
    </source>
</evidence>
<protein>
    <submittedName>
        <fullName evidence="2">YfhD</fullName>
    </submittedName>
</protein>
<evidence type="ECO:0000256" key="1">
    <source>
        <dbReference type="SAM" id="MobiDB-lite"/>
    </source>
</evidence>